<feature type="domain" description="Transposase InsH N-terminal" evidence="1">
    <location>
        <begin position="18"/>
        <end position="81"/>
    </location>
</feature>
<dbReference type="EMBL" id="FOXM01000027">
    <property type="protein sequence ID" value="SFQ50600.1"/>
    <property type="molecule type" value="Genomic_DNA"/>
</dbReference>
<name>A0A1I5Z2E9_9GAMM</name>
<evidence type="ECO:0000313" key="2">
    <source>
        <dbReference type="EMBL" id="SFQ26169.1"/>
    </source>
</evidence>
<reference evidence="3" key="2">
    <citation type="submission" date="2016-10" db="EMBL/GenBank/DDBJ databases">
        <authorList>
            <person name="de Groot N.N."/>
        </authorList>
    </citation>
    <scope>NUCLEOTIDE SEQUENCE [LARGE SCALE GENOMIC DNA]</scope>
    <source>
        <strain evidence="3">JCM 18195</strain>
    </source>
</reference>
<dbReference type="AlphaFoldDB" id="A0A1I5Z2E9"/>
<evidence type="ECO:0000313" key="4">
    <source>
        <dbReference type="Proteomes" id="UP000243084"/>
    </source>
</evidence>
<reference evidence="4" key="1">
    <citation type="submission" date="2016-10" db="EMBL/GenBank/DDBJ databases">
        <authorList>
            <person name="Varghese N."/>
            <person name="Submissions S."/>
        </authorList>
    </citation>
    <scope>NUCLEOTIDE SEQUENCE [LARGE SCALE GENOMIC DNA]</scope>
    <source>
        <strain evidence="4">JCM 18195</strain>
    </source>
</reference>
<organism evidence="3 4">
    <name type="scientific">Geopseudomonas sagittaria</name>
    <dbReference type="NCBI Taxonomy" id="1135990"/>
    <lineage>
        <taxon>Bacteria</taxon>
        <taxon>Pseudomonadati</taxon>
        <taxon>Pseudomonadota</taxon>
        <taxon>Gammaproteobacteria</taxon>
        <taxon>Pseudomonadales</taxon>
        <taxon>Pseudomonadaceae</taxon>
        <taxon>Geopseudomonas</taxon>
    </lineage>
</organism>
<evidence type="ECO:0000313" key="3">
    <source>
        <dbReference type="EMBL" id="SFQ50600.1"/>
    </source>
</evidence>
<protein>
    <submittedName>
        <fullName evidence="3">Transposase domain</fullName>
    </submittedName>
</protein>
<keyword evidence="4" id="KW-1185">Reference proteome</keyword>
<evidence type="ECO:0000259" key="1">
    <source>
        <dbReference type="Pfam" id="PF05598"/>
    </source>
</evidence>
<feature type="non-terminal residue" evidence="3">
    <location>
        <position position="81"/>
    </location>
</feature>
<dbReference type="Pfam" id="PF05598">
    <property type="entry name" value="DUF772"/>
    <property type="match status" value="1"/>
</dbReference>
<dbReference type="RefSeq" id="WP_139231074.1">
    <property type="nucleotide sequence ID" value="NZ_FOXM01000015.1"/>
</dbReference>
<sequence>MPRFKTVHKGLKLLPVDFDKQLLPGSFEHALCYLVDHELDLSEFHARYRNDVEGAPAFDPAVLLKIVLLAYSRGIVSSRKM</sequence>
<dbReference type="EMBL" id="FOXM01000015">
    <property type="protein sequence ID" value="SFQ26169.1"/>
    <property type="molecule type" value="Genomic_DNA"/>
</dbReference>
<dbReference type="InterPro" id="IPR008490">
    <property type="entry name" value="Transposase_InsH_N"/>
</dbReference>
<gene>
    <name evidence="2" type="ORF">SAMN05216229_1151</name>
    <name evidence="3" type="ORF">SAMN05216229_1271</name>
</gene>
<dbReference type="Proteomes" id="UP000243084">
    <property type="component" value="Unassembled WGS sequence"/>
</dbReference>
<accession>A0A1I5Z2E9</accession>
<dbReference type="OrthoDB" id="9182628at2"/>
<proteinExistence type="predicted"/>